<comment type="similarity">
    <text evidence="2">Belongs to the tRNA methyltransferase O family.</text>
</comment>
<reference evidence="4 5" key="1">
    <citation type="submission" date="2019-10" db="EMBL/GenBank/DDBJ databases">
        <title>Rubrobacter sp nov SCSIO 52090 isolated from a deep-sea sediment in the South China Sea.</title>
        <authorList>
            <person name="Chen R.W."/>
        </authorList>
    </citation>
    <scope>NUCLEOTIDE SEQUENCE [LARGE SCALE GENOMIC DNA]</scope>
    <source>
        <strain evidence="4 5">SCSIO 52909</strain>
    </source>
</reference>
<evidence type="ECO:0000256" key="2">
    <source>
        <dbReference type="ARBA" id="ARBA00033753"/>
    </source>
</evidence>
<keyword evidence="4" id="KW-0808">Transferase</keyword>
<dbReference type="AlphaFoldDB" id="A0A6G8Q9W0"/>
<dbReference type="InterPro" id="IPR036414">
    <property type="entry name" value="YaeB_N_sf"/>
</dbReference>
<dbReference type="SUPFAM" id="SSF118196">
    <property type="entry name" value="YaeB-like"/>
    <property type="match status" value="1"/>
</dbReference>
<dbReference type="RefSeq" id="WP_166176334.1">
    <property type="nucleotide sequence ID" value="NZ_CP045119.1"/>
</dbReference>
<dbReference type="GO" id="GO:0008168">
    <property type="term" value="F:methyltransferase activity"/>
    <property type="evidence" value="ECO:0007669"/>
    <property type="project" value="UniProtKB-KW"/>
</dbReference>
<name>A0A6G8Q9W0_9ACTN</name>
<dbReference type="Gene3D" id="2.40.30.70">
    <property type="entry name" value="YaeB-like"/>
    <property type="match status" value="1"/>
</dbReference>
<organism evidence="4 5">
    <name type="scientific">Rubrobacter tropicus</name>
    <dbReference type="NCBI Taxonomy" id="2653851"/>
    <lineage>
        <taxon>Bacteria</taxon>
        <taxon>Bacillati</taxon>
        <taxon>Actinomycetota</taxon>
        <taxon>Rubrobacteria</taxon>
        <taxon>Rubrobacterales</taxon>
        <taxon>Rubrobacteraceae</taxon>
        <taxon>Rubrobacter</taxon>
    </lineage>
</organism>
<proteinExistence type="inferred from homology"/>
<dbReference type="InterPro" id="IPR040372">
    <property type="entry name" value="YaeB-like"/>
</dbReference>
<dbReference type="InterPro" id="IPR023370">
    <property type="entry name" value="TrmO-like_N"/>
</dbReference>
<dbReference type="EMBL" id="CP045119">
    <property type="protein sequence ID" value="QIN83239.1"/>
    <property type="molecule type" value="Genomic_DNA"/>
</dbReference>
<evidence type="ECO:0000256" key="1">
    <source>
        <dbReference type="ARBA" id="ARBA00022691"/>
    </source>
</evidence>
<keyword evidence="1" id="KW-0949">S-adenosyl-L-methionine</keyword>
<sequence length="142" mass="15930">MSIEFRPIGFVRTDAEEIPRHWSVSDVEGTLVIEDEYSEGLRDVEPGQRIVVIFGFHRSPGFSPRFLRQKSGQDGREMGVFSLCSPIRPNPVGMSVLEVLGVRGANIDVRRLDMLDGTPILDIKPHIEGGRRQSRPRSDAMT</sequence>
<accession>A0A6G8Q9W0</accession>
<dbReference type="GO" id="GO:0032259">
    <property type="term" value="P:methylation"/>
    <property type="evidence" value="ECO:0007669"/>
    <property type="project" value="UniProtKB-KW"/>
</dbReference>
<dbReference type="Pfam" id="PF01980">
    <property type="entry name" value="TrmO_N"/>
    <property type="match status" value="1"/>
</dbReference>
<dbReference type="PROSITE" id="PS51668">
    <property type="entry name" value="TSAA_2"/>
    <property type="match status" value="1"/>
</dbReference>
<keyword evidence="4" id="KW-0489">Methyltransferase</keyword>
<protein>
    <submittedName>
        <fullName evidence="4">tRNA (N6-threonylcarbamoyladenosine(37)-N6)-methyltransferase TrmO</fullName>
    </submittedName>
</protein>
<dbReference type="Proteomes" id="UP000501452">
    <property type="component" value="Chromosome"/>
</dbReference>
<dbReference type="CDD" id="cd09281">
    <property type="entry name" value="UPF0066"/>
    <property type="match status" value="1"/>
</dbReference>
<gene>
    <name evidence="4" type="primary">tsaA</name>
    <name evidence="4" type="ORF">GBA63_11745</name>
</gene>
<evidence type="ECO:0000313" key="5">
    <source>
        <dbReference type="Proteomes" id="UP000501452"/>
    </source>
</evidence>
<keyword evidence="5" id="KW-1185">Reference proteome</keyword>
<evidence type="ECO:0000313" key="4">
    <source>
        <dbReference type="EMBL" id="QIN83239.1"/>
    </source>
</evidence>
<dbReference type="InterPro" id="IPR036413">
    <property type="entry name" value="YaeB-like_sf"/>
</dbReference>
<dbReference type="PANTHER" id="PTHR12818">
    <property type="entry name" value="TRNA (ADENINE(37)-N6)-METHYLTRANSFERASE"/>
    <property type="match status" value="1"/>
</dbReference>
<dbReference type="KEGG" id="rub:GBA63_11745"/>
<evidence type="ECO:0000259" key="3">
    <source>
        <dbReference type="PROSITE" id="PS51668"/>
    </source>
</evidence>
<feature type="domain" description="TsaA-like" evidence="3">
    <location>
        <begin position="5"/>
        <end position="135"/>
    </location>
</feature>
<dbReference type="NCBIfam" id="TIGR00104">
    <property type="entry name" value="tRNA_TsaA"/>
    <property type="match status" value="1"/>
</dbReference>
<dbReference type="PANTHER" id="PTHR12818:SF0">
    <property type="entry name" value="TRNA (ADENINE(37)-N6)-METHYLTRANSFERASE"/>
    <property type="match status" value="1"/>
</dbReference>